<gene>
    <name evidence="2" type="ORF">ACFP3H_20140</name>
</gene>
<evidence type="ECO:0000313" key="3">
    <source>
        <dbReference type="Proteomes" id="UP001596223"/>
    </source>
</evidence>
<organism evidence="2 3">
    <name type="scientific">Nocardia lasii</name>
    <dbReference type="NCBI Taxonomy" id="1616107"/>
    <lineage>
        <taxon>Bacteria</taxon>
        <taxon>Bacillati</taxon>
        <taxon>Actinomycetota</taxon>
        <taxon>Actinomycetes</taxon>
        <taxon>Mycobacteriales</taxon>
        <taxon>Nocardiaceae</taxon>
        <taxon>Nocardia</taxon>
    </lineage>
</organism>
<dbReference type="Proteomes" id="UP001596223">
    <property type="component" value="Unassembled WGS sequence"/>
</dbReference>
<feature type="transmembrane region" description="Helical" evidence="1">
    <location>
        <begin position="148"/>
        <end position="173"/>
    </location>
</feature>
<dbReference type="EMBL" id="JBHSQN010000013">
    <property type="protein sequence ID" value="MFC6013372.1"/>
    <property type="molecule type" value="Genomic_DNA"/>
</dbReference>
<name>A0ABW1JWQ3_9NOCA</name>
<comment type="caution">
    <text evidence="2">The sequence shown here is derived from an EMBL/GenBank/DDBJ whole genome shotgun (WGS) entry which is preliminary data.</text>
</comment>
<feature type="transmembrane region" description="Helical" evidence="1">
    <location>
        <begin position="120"/>
        <end position="141"/>
    </location>
</feature>
<accession>A0ABW1JWQ3</accession>
<proteinExistence type="predicted"/>
<reference evidence="3" key="1">
    <citation type="journal article" date="2019" name="Int. J. Syst. Evol. Microbiol.">
        <title>The Global Catalogue of Microorganisms (GCM) 10K type strain sequencing project: providing services to taxonomists for standard genome sequencing and annotation.</title>
        <authorList>
            <consortium name="The Broad Institute Genomics Platform"/>
            <consortium name="The Broad Institute Genome Sequencing Center for Infectious Disease"/>
            <person name="Wu L."/>
            <person name="Ma J."/>
        </authorList>
    </citation>
    <scope>NUCLEOTIDE SEQUENCE [LARGE SCALE GENOMIC DNA]</scope>
    <source>
        <strain evidence="3">CCUG 36956</strain>
    </source>
</reference>
<keyword evidence="1" id="KW-1133">Transmembrane helix</keyword>
<feature type="transmembrane region" description="Helical" evidence="1">
    <location>
        <begin position="45"/>
        <end position="66"/>
    </location>
</feature>
<dbReference type="RefSeq" id="WP_378608298.1">
    <property type="nucleotide sequence ID" value="NZ_JBHSQN010000013.1"/>
</dbReference>
<evidence type="ECO:0000256" key="1">
    <source>
        <dbReference type="SAM" id="Phobius"/>
    </source>
</evidence>
<feature type="transmembrane region" description="Helical" evidence="1">
    <location>
        <begin position="179"/>
        <end position="202"/>
    </location>
</feature>
<protein>
    <recommendedName>
        <fullName evidence="4">DUF998 domain-containing protein</fullName>
    </recommendedName>
</protein>
<sequence>MNQRVVPLGFIVAALVFGIGGQMHPIGTGAEVDEHLISMFTDSRWNASHLLQMVGLLLAAATYLLARRTGVFGASVSKWLVIAAAGTAFAGIELIPHLAAASEADALANHAHTPILDIHMALQVIASPALGLTTAALAVAVARHARTIAAWILAAIAVVTGIASAIAGPLVVFSQNVDYSFLFAFQSGIAVWLLGTGIRLAVGDGTRSSAERVDEGRVAVSSS</sequence>
<keyword evidence="1" id="KW-0812">Transmembrane</keyword>
<evidence type="ECO:0000313" key="2">
    <source>
        <dbReference type="EMBL" id="MFC6013372.1"/>
    </source>
</evidence>
<keyword evidence="1" id="KW-0472">Membrane</keyword>
<feature type="transmembrane region" description="Helical" evidence="1">
    <location>
        <begin position="78"/>
        <end position="100"/>
    </location>
</feature>
<evidence type="ECO:0008006" key="4">
    <source>
        <dbReference type="Google" id="ProtNLM"/>
    </source>
</evidence>
<keyword evidence="3" id="KW-1185">Reference proteome</keyword>